<dbReference type="STRING" id="327939.BIW53_14330"/>
<keyword evidence="6 8" id="KW-0067">ATP-binding</keyword>
<keyword evidence="5 8" id="KW-0547">Nucleotide-binding</keyword>
<dbReference type="EC" id="2.7.7.108" evidence="8"/>
<feature type="active site" description="Proton acceptor" evidence="8">
    <location>
        <position position="249"/>
    </location>
</feature>
<evidence type="ECO:0000256" key="5">
    <source>
        <dbReference type="ARBA" id="ARBA00022741"/>
    </source>
</evidence>
<accession>A0A1S1N5T1</accession>
<dbReference type="NCBIfam" id="NF000658">
    <property type="entry name" value="PRK00029.1"/>
    <property type="match status" value="1"/>
</dbReference>
<keyword evidence="10" id="KW-1185">Reference proteome</keyword>
<evidence type="ECO:0000313" key="10">
    <source>
        <dbReference type="Proteomes" id="UP000180253"/>
    </source>
</evidence>
<dbReference type="PANTHER" id="PTHR32057:SF14">
    <property type="entry name" value="PROTEIN ADENYLYLTRANSFERASE SELO, MITOCHONDRIAL"/>
    <property type="match status" value="1"/>
</dbReference>
<feature type="binding site" evidence="8">
    <location>
        <position position="109"/>
    </location>
    <ligand>
        <name>ATP</name>
        <dbReference type="ChEBI" id="CHEBI:30616"/>
    </ligand>
</feature>
<evidence type="ECO:0000256" key="4">
    <source>
        <dbReference type="ARBA" id="ARBA00022723"/>
    </source>
</evidence>
<evidence type="ECO:0000256" key="2">
    <source>
        <dbReference type="ARBA" id="ARBA00022679"/>
    </source>
</evidence>
<feature type="binding site" evidence="8">
    <location>
        <position position="88"/>
    </location>
    <ligand>
        <name>ATP</name>
        <dbReference type="ChEBI" id="CHEBI:30616"/>
    </ligand>
</feature>
<keyword evidence="4 8" id="KW-0479">Metal-binding</keyword>
<dbReference type="EMBL" id="MNAN01000033">
    <property type="protein sequence ID" value="OHU94719.1"/>
    <property type="molecule type" value="Genomic_DNA"/>
</dbReference>
<sequence>MSFYQRYSGLGNKFCVSDTPMMARDNQSFKPELLLWNERVSTELAIPLEKPSAHSYLSGQLPLPGVDAVALAYSGHQFGHFNPTLGDGRAHLIGCFDDAQGQPYDLQIKGSGATPFSRGGDGLCALGPAVREFVMSQALSALNVPTTECLAVVTTGQQVYRNGALPGAIICRVASSHIRVGSFQFLALHEDLAGLKSLMELAIKRYFTEIKEQGDERIVAFLKAVCKKQVTLIVHWLRVGFIHGVMNTDNTLVGGETIDYGPCAMLEAFDFEMVYSSIDKHGRYAFGQQPNIASWNCARLAESLLPLFSVEQSKAVAMFSEVLAEFSKDFNLAYQNMWAQKLGLLDWRDTDAALLSELLTLLNSEHLDYTNTFAALSNSLLELPYSCFVIPDALQSWYQKWQTRVAEYDREHIAQLMCSMNPAIIPRNALVEQIISDYYQHNDSSLLKEWLPLLQHPYRYQEYEHRYLAATTDAYYKTFCGT</sequence>
<comment type="catalytic activity">
    <reaction evidence="8">
        <text>L-seryl-[protein] + UTP = O-(5'-uridylyl)-L-seryl-[protein] + diphosphate</text>
        <dbReference type="Rhea" id="RHEA:64604"/>
        <dbReference type="Rhea" id="RHEA-COMP:9863"/>
        <dbReference type="Rhea" id="RHEA-COMP:16635"/>
        <dbReference type="ChEBI" id="CHEBI:29999"/>
        <dbReference type="ChEBI" id="CHEBI:33019"/>
        <dbReference type="ChEBI" id="CHEBI:46398"/>
        <dbReference type="ChEBI" id="CHEBI:156051"/>
    </reaction>
</comment>
<dbReference type="HAMAP" id="MF_00692">
    <property type="entry name" value="SelO"/>
    <property type="match status" value="1"/>
</dbReference>
<keyword evidence="3 8" id="KW-0548">Nucleotidyltransferase</keyword>
<feature type="binding site" evidence="8">
    <location>
        <position position="86"/>
    </location>
    <ligand>
        <name>ATP</name>
        <dbReference type="ChEBI" id="CHEBI:30616"/>
    </ligand>
</feature>
<dbReference type="InterPro" id="IPR003846">
    <property type="entry name" value="SelO"/>
</dbReference>
<dbReference type="GO" id="GO:0005524">
    <property type="term" value="F:ATP binding"/>
    <property type="evidence" value="ECO:0007669"/>
    <property type="project" value="UniProtKB-UniRule"/>
</dbReference>
<dbReference type="OrthoDB" id="9776281at2"/>
<protein>
    <recommendedName>
        <fullName evidence="8">Protein nucleotidyltransferase YdiU</fullName>
        <ecNumber evidence="8">2.7.7.-</ecNumber>
    </recommendedName>
    <alternativeName>
        <fullName evidence="8">Protein adenylyltransferase YdiU</fullName>
        <ecNumber evidence="8">2.7.7.108</ecNumber>
    </alternativeName>
    <alternativeName>
        <fullName evidence="8">Protein uridylyltransferase YdiU</fullName>
        <ecNumber evidence="8">2.7.7.-</ecNumber>
    </alternativeName>
</protein>
<dbReference type="GO" id="GO:0070733">
    <property type="term" value="F:AMPylase activity"/>
    <property type="evidence" value="ECO:0007669"/>
    <property type="project" value="UniProtKB-EC"/>
</dbReference>
<keyword evidence="2 8" id="KW-0808">Transferase</keyword>
<comment type="catalytic activity">
    <reaction evidence="8">
        <text>L-tyrosyl-[protein] + UTP = O-(5'-uridylyl)-L-tyrosyl-[protein] + diphosphate</text>
        <dbReference type="Rhea" id="RHEA:83887"/>
        <dbReference type="Rhea" id="RHEA-COMP:10136"/>
        <dbReference type="Rhea" id="RHEA-COMP:20238"/>
        <dbReference type="ChEBI" id="CHEBI:33019"/>
        <dbReference type="ChEBI" id="CHEBI:46398"/>
        <dbReference type="ChEBI" id="CHEBI:46858"/>
        <dbReference type="ChEBI" id="CHEBI:90602"/>
    </reaction>
</comment>
<dbReference type="PANTHER" id="PTHR32057">
    <property type="entry name" value="PROTEIN ADENYLYLTRANSFERASE SELO, MITOCHONDRIAL"/>
    <property type="match status" value="1"/>
</dbReference>
<keyword evidence="7 8" id="KW-0460">Magnesium</keyword>
<feature type="binding site" evidence="8">
    <location>
        <position position="122"/>
    </location>
    <ligand>
        <name>ATP</name>
        <dbReference type="ChEBI" id="CHEBI:30616"/>
    </ligand>
</feature>
<feature type="binding site" evidence="8">
    <location>
        <position position="121"/>
    </location>
    <ligand>
        <name>ATP</name>
        <dbReference type="ChEBI" id="CHEBI:30616"/>
    </ligand>
</feature>
<comment type="catalytic activity">
    <reaction evidence="8">
        <text>L-threonyl-[protein] + ATP = 3-O-(5'-adenylyl)-L-threonyl-[protein] + diphosphate</text>
        <dbReference type="Rhea" id="RHEA:54292"/>
        <dbReference type="Rhea" id="RHEA-COMP:11060"/>
        <dbReference type="Rhea" id="RHEA-COMP:13847"/>
        <dbReference type="ChEBI" id="CHEBI:30013"/>
        <dbReference type="ChEBI" id="CHEBI:30616"/>
        <dbReference type="ChEBI" id="CHEBI:33019"/>
        <dbReference type="ChEBI" id="CHEBI:138113"/>
        <dbReference type="EC" id="2.7.7.108"/>
    </reaction>
</comment>
<proteinExistence type="inferred from homology"/>
<dbReference type="GO" id="GO:0030145">
    <property type="term" value="F:manganese ion binding"/>
    <property type="evidence" value="ECO:0007669"/>
    <property type="project" value="UniProtKB-UniRule"/>
</dbReference>
<name>A0A1S1N5T1_9GAMM</name>
<evidence type="ECO:0000313" key="9">
    <source>
        <dbReference type="EMBL" id="OHU94719.1"/>
    </source>
</evidence>
<dbReference type="Pfam" id="PF02696">
    <property type="entry name" value="SelO"/>
    <property type="match status" value="1"/>
</dbReference>
<evidence type="ECO:0000256" key="1">
    <source>
        <dbReference type="ARBA" id="ARBA00009747"/>
    </source>
</evidence>
<dbReference type="Proteomes" id="UP000180253">
    <property type="component" value="Unassembled WGS sequence"/>
</dbReference>
<comment type="function">
    <text evidence="8">Nucleotidyltransferase involved in the post-translational modification of proteins. It can catalyze the addition of adenosine monophosphate (AMP) or uridine monophosphate (UMP) to a protein, resulting in modifications known as AMPylation and UMPylation.</text>
</comment>
<comment type="catalytic activity">
    <reaction evidence="8">
        <text>L-tyrosyl-[protein] + ATP = O-(5'-adenylyl)-L-tyrosyl-[protein] + diphosphate</text>
        <dbReference type="Rhea" id="RHEA:54288"/>
        <dbReference type="Rhea" id="RHEA-COMP:10136"/>
        <dbReference type="Rhea" id="RHEA-COMP:13846"/>
        <dbReference type="ChEBI" id="CHEBI:30616"/>
        <dbReference type="ChEBI" id="CHEBI:33019"/>
        <dbReference type="ChEBI" id="CHEBI:46858"/>
        <dbReference type="ChEBI" id="CHEBI:83624"/>
        <dbReference type="EC" id="2.7.7.108"/>
    </reaction>
</comment>
<feature type="binding site" evidence="8">
    <location>
        <position position="179"/>
    </location>
    <ligand>
        <name>ATP</name>
        <dbReference type="ChEBI" id="CHEBI:30616"/>
    </ligand>
</feature>
<gene>
    <name evidence="8" type="primary">ydiU</name>
    <name evidence="8" type="synonym">selO</name>
    <name evidence="9" type="ORF">BIW53_14330</name>
</gene>
<feature type="binding site" evidence="8">
    <location>
        <position position="250"/>
    </location>
    <ligand>
        <name>Mg(2+)</name>
        <dbReference type="ChEBI" id="CHEBI:18420"/>
    </ligand>
</feature>
<evidence type="ECO:0000256" key="6">
    <source>
        <dbReference type="ARBA" id="ARBA00022840"/>
    </source>
</evidence>
<comment type="cofactor">
    <cofactor evidence="8">
        <name>Mg(2+)</name>
        <dbReference type="ChEBI" id="CHEBI:18420"/>
    </cofactor>
    <cofactor evidence="8">
        <name>Mn(2+)</name>
        <dbReference type="ChEBI" id="CHEBI:29035"/>
    </cofactor>
</comment>
<comment type="catalytic activity">
    <reaction evidence="8">
        <text>L-histidyl-[protein] + UTP = N(tele)-(5'-uridylyl)-L-histidyl-[protein] + diphosphate</text>
        <dbReference type="Rhea" id="RHEA:83891"/>
        <dbReference type="Rhea" id="RHEA-COMP:9745"/>
        <dbReference type="Rhea" id="RHEA-COMP:20239"/>
        <dbReference type="ChEBI" id="CHEBI:29979"/>
        <dbReference type="ChEBI" id="CHEBI:33019"/>
        <dbReference type="ChEBI" id="CHEBI:46398"/>
        <dbReference type="ChEBI" id="CHEBI:233474"/>
    </reaction>
</comment>
<feature type="binding site" evidence="8">
    <location>
        <position position="259"/>
    </location>
    <ligand>
        <name>Mg(2+)</name>
        <dbReference type="ChEBI" id="CHEBI:18420"/>
    </ligand>
</feature>
<comment type="similarity">
    <text evidence="1 8">Belongs to the SELO family.</text>
</comment>
<dbReference type="RefSeq" id="WP_070992695.1">
    <property type="nucleotide sequence ID" value="NZ_CBCSHD010000014.1"/>
</dbReference>
<reference evidence="9 10" key="1">
    <citation type="submission" date="2016-10" db="EMBL/GenBank/DDBJ databases">
        <title>Pseudoalteromonas amylolytica sp. nov., isolated from the surface seawater.</title>
        <authorList>
            <person name="Wu Y.-H."/>
            <person name="Cheng H."/>
            <person name="Jin X.-B."/>
            <person name="Wang C.-S."/>
            <person name="Xu X.-W."/>
        </authorList>
    </citation>
    <scope>NUCLEOTIDE SEQUENCE [LARGE SCALE GENOMIC DNA]</scope>
    <source>
        <strain evidence="9 10">JCM 12483</strain>
    </source>
</reference>
<dbReference type="GO" id="GO:0000287">
    <property type="term" value="F:magnesium ion binding"/>
    <property type="evidence" value="ECO:0007669"/>
    <property type="project" value="UniProtKB-UniRule"/>
</dbReference>
<dbReference type="EC" id="2.7.7.-" evidence="8"/>
<comment type="caution">
    <text evidence="9">The sequence shown here is derived from an EMBL/GenBank/DDBJ whole genome shotgun (WGS) entry which is preliminary data.</text>
</comment>
<evidence type="ECO:0000256" key="8">
    <source>
        <dbReference type="HAMAP-Rule" id="MF_00692"/>
    </source>
</evidence>
<feature type="binding site" evidence="8">
    <location>
        <position position="89"/>
    </location>
    <ligand>
        <name>ATP</name>
        <dbReference type="ChEBI" id="CHEBI:30616"/>
    </ligand>
</feature>
<evidence type="ECO:0000256" key="3">
    <source>
        <dbReference type="ARBA" id="ARBA00022695"/>
    </source>
</evidence>
<feature type="binding site" evidence="8">
    <location>
        <position position="172"/>
    </location>
    <ligand>
        <name>ATP</name>
        <dbReference type="ChEBI" id="CHEBI:30616"/>
    </ligand>
</feature>
<feature type="binding site" evidence="8">
    <location>
        <position position="259"/>
    </location>
    <ligand>
        <name>ATP</name>
        <dbReference type="ChEBI" id="CHEBI:30616"/>
    </ligand>
</feature>
<comment type="catalytic activity">
    <reaction evidence="8">
        <text>L-seryl-[protein] + ATP = 3-O-(5'-adenylyl)-L-seryl-[protein] + diphosphate</text>
        <dbReference type="Rhea" id="RHEA:58120"/>
        <dbReference type="Rhea" id="RHEA-COMP:9863"/>
        <dbReference type="Rhea" id="RHEA-COMP:15073"/>
        <dbReference type="ChEBI" id="CHEBI:29999"/>
        <dbReference type="ChEBI" id="CHEBI:30616"/>
        <dbReference type="ChEBI" id="CHEBI:33019"/>
        <dbReference type="ChEBI" id="CHEBI:142516"/>
        <dbReference type="EC" id="2.7.7.108"/>
    </reaction>
</comment>
<evidence type="ECO:0000256" key="7">
    <source>
        <dbReference type="ARBA" id="ARBA00022842"/>
    </source>
</evidence>
<dbReference type="AlphaFoldDB" id="A0A1S1N5T1"/>
<organism evidence="9 10">
    <name type="scientific">Pseudoalteromonas byunsanensis</name>
    <dbReference type="NCBI Taxonomy" id="327939"/>
    <lineage>
        <taxon>Bacteria</taxon>
        <taxon>Pseudomonadati</taxon>
        <taxon>Pseudomonadota</taxon>
        <taxon>Gammaproteobacteria</taxon>
        <taxon>Alteromonadales</taxon>
        <taxon>Pseudoalteromonadaceae</taxon>
        <taxon>Pseudoalteromonas</taxon>
    </lineage>
</organism>
<keyword evidence="8" id="KW-0464">Manganese</keyword>